<dbReference type="CDD" id="cd02248">
    <property type="entry name" value="Peptidase_C1A"/>
    <property type="match status" value="1"/>
</dbReference>
<dbReference type="GO" id="GO:0008234">
    <property type="term" value="F:cysteine-type peptidase activity"/>
    <property type="evidence" value="ECO:0007669"/>
    <property type="project" value="UniProtKB-KW"/>
</dbReference>
<sequence length="359" mass="40170">MLTELNDSLPKQHGRRYYNSSEEDHRRQIFSQSVAHVLNVNSQNLSYKLELNHLSDLTEQEFNKQKKGYIPHPKNYTRKRRSGAEKQLQIDVTPSQEDVTPWQEDGTPWQEDVTPWQEDVTPWQEDVTPWQEDVTPGQEDVTIPTSLDWVAEGRVSSVKDQLQCGDCYAFATTAVMEGLVAKKTGLLLNLSPQEINDCSLESELRFFGPGLTQDCRDSSVPRQIIGPNISYTHVNENDEAALLQAVLRGPVFVSINANVAAFMYYTSGIINLSAQDCDPNQLDHAVTLVGYGFDDVLQLNYWKVKNSWGTSWGEDGYVRIARGTNVCGIAADAVEADTVEADTVEADTVKVDIVKIGGR</sequence>
<keyword evidence="2" id="KW-0645">Protease</keyword>
<keyword evidence="5" id="KW-0865">Zymogen</keyword>
<dbReference type="PROSITE" id="PS00139">
    <property type="entry name" value="THIOL_PROTEASE_CYS"/>
    <property type="match status" value="1"/>
</dbReference>
<evidence type="ECO:0000259" key="8">
    <source>
        <dbReference type="SMART" id="SM00645"/>
    </source>
</evidence>
<feature type="domain" description="Peptidase C1A papain C-terminal" evidence="8">
    <location>
        <begin position="143"/>
        <end position="338"/>
    </location>
</feature>
<evidence type="ECO:0000256" key="6">
    <source>
        <dbReference type="ARBA" id="ARBA00023157"/>
    </source>
</evidence>
<dbReference type="InterPro" id="IPR013201">
    <property type="entry name" value="Prot_inhib_I29"/>
</dbReference>
<organism evidence="10 12">
    <name type="scientific">Didymodactylos carnosus</name>
    <dbReference type="NCBI Taxonomy" id="1234261"/>
    <lineage>
        <taxon>Eukaryota</taxon>
        <taxon>Metazoa</taxon>
        <taxon>Spiralia</taxon>
        <taxon>Gnathifera</taxon>
        <taxon>Rotifera</taxon>
        <taxon>Eurotatoria</taxon>
        <taxon>Bdelloidea</taxon>
        <taxon>Philodinida</taxon>
        <taxon>Philodinidae</taxon>
        <taxon>Didymodactylos</taxon>
    </lineage>
</organism>
<dbReference type="InterPro" id="IPR013128">
    <property type="entry name" value="Peptidase_C1A"/>
</dbReference>
<evidence type="ECO:0000256" key="3">
    <source>
        <dbReference type="ARBA" id="ARBA00022801"/>
    </source>
</evidence>
<evidence type="ECO:0000313" key="10">
    <source>
        <dbReference type="EMBL" id="CAF0992856.1"/>
    </source>
</evidence>
<dbReference type="PANTHER" id="PTHR12411">
    <property type="entry name" value="CYSTEINE PROTEASE FAMILY C1-RELATED"/>
    <property type="match status" value="1"/>
</dbReference>
<name>A0A8S2DSS8_9BILA</name>
<keyword evidence="4" id="KW-0788">Thiol protease</keyword>
<feature type="domain" description="Cathepsin propeptide inhibitor" evidence="9">
    <location>
        <begin position="11"/>
        <end position="62"/>
    </location>
</feature>
<evidence type="ECO:0000313" key="11">
    <source>
        <dbReference type="EMBL" id="CAF3762842.1"/>
    </source>
</evidence>
<evidence type="ECO:0000259" key="9">
    <source>
        <dbReference type="SMART" id="SM00848"/>
    </source>
</evidence>
<dbReference type="Gene3D" id="1.10.287.2250">
    <property type="match status" value="1"/>
</dbReference>
<feature type="region of interest" description="Disordered" evidence="7">
    <location>
        <begin position="1"/>
        <end position="22"/>
    </location>
</feature>
<evidence type="ECO:0000313" key="12">
    <source>
        <dbReference type="Proteomes" id="UP000677228"/>
    </source>
</evidence>
<dbReference type="EMBL" id="CAJOBA010006088">
    <property type="protein sequence ID" value="CAF3762842.1"/>
    <property type="molecule type" value="Genomic_DNA"/>
</dbReference>
<dbReference type="PROSITE" id="PS00639">
    <property type="entry name" value="THIOL_PROTEASE_HIS"/>
    <property type="match status" value="1"/>
</dbReference>
<keyword evidence="3" id="KW-0378">Hydrolase</keyword>
<dbReference type="GO" id="GO:0006508">
    <property type="term" value="P:proteolysis"/>
    <property type="evidence" value="ECO:0007669"/>
    <property type="project" value="UniProtKB-KW"/>
</dbReference>
<dbReference type="AlphaFoldDB" id="A0A8S2DSS8"/>
<evidence type="ECO:0000256" key="5">
    <source>
        <dbReference type="ARBA" id="ARBA00023145"/>
    </source>
</evidence>
<comment type="similarity">
    <text evidence="1">Belongs to the peptidase C1 family.</text>
</comment>
<dbReference type="InterPro" id="IPR000668">
    <property type="entry name" value="Peptidase_C1A_C"/>
</dbReference>
<protein>
    <submittedName>
        <fullName evidence="10">Uncharacterized protein</fullName>
    </submittedName>
</protein>
<dbReference type="SUPFAM" id="SSF54001">
    <property type="entry name" value="Cysteine proteinases"/>
    <property type="match status" value="1"/>
</dbReference>
<accession>A0A8S2DSS8</accession>
<dbReference type="Proteomes" id="UP000682733">
    <property type="component" value="Unassembled WGS sequence"/>
</dbReference>
<feature type="compositionally biased region" description="Basic residues" evidence="7">
    <location>
        <begin position="68"/>
        <end position="81"/>
    </location>
</feature>
<dbReference type="EMBL" id="CAJNOK010006079">
    <property type="protein sequence ID" value="CAF0992856.1"/>
    <property type="molecule type" value="Genomic_DNA"/>
</dbReference>
<feature type="region of interest" description="Disordered" evidence="7">
    <location>
        <begin position="68"/>
        <end position="87"/>
    </location>
</feature>
<proteinExistence type="inferred from homology"/>
<dbReference type="SMART" id="SM00645">
    <property type="entry name" value="Pept_C1"/>
    <property type="match status" value="1"/>
</dbReference>
<dbReference type="Pfam" id="PF08246">
    <property type="entry name" value="Inhibitor_I29"/>
    <property type="match status" value="1"/>
</dbReference>
<feature type="region of interest" description="Disordered" evidence="7">
    <location>
        <begin position="92"/>
        <end position="113"/>
    </location>
</feature>
<dbReference type="InterPro" id="IPR038765">
    <property type="entry name" value="Papain-like_cys_pep_sf"/>
</dbReference>
<dbReference type="InterPro" id="IPR000169">
    <property type="entry name" value="Pept_cys_AS"/>
</dbReference>
<evidence type="ECO:0000256" key="2">
    <source>
        <dbReference type="ARBA" id="ARBA00022670"/>
    </source>
</evidence>
<evidence type="ECO:0000256" key="4">
    <source>
        <dbReference type="ARBA" id="ARBA00022807"/>
    </source>
</evidence>
<dbReference type="Proteomes" id="UP000677228">
    <property type="component" value="Unassembled WGS sequence"/>
</dbReference>
<dbReference type="InterPro" id="IPR025660">
    <property type="entry name" value="Pept_his_AS"/>
</dbReference>
<keyword evidence="6" id="KW-1015">Disulfide bond</keyword>
<dbReference type="Gene3D" id="3.90.70.10">
    <property type="entry name" value="Cysteine proteinases"/>
    <property type="match status" value="2"/>
</dbReference>
<dbReference type="PRINTS" id="PR00705">
    <property type="entry name" value="PAPAIN"/>
</dbReference>
<gene>
    <name evidence="10" type="ORF">OVA965_LOCUS14163</name>
    <name evidence="11" type="ORF">TMI583_LOCUS14169</name>
</gene>
<dbReference type="SMART" id="SM00848">
    <property type="entry name" value="Inhibitor_I29"/>
    <property type="match status" value="1"/>
</dbReference>
<evidence type="ECO:0000256" key="1">
    <source>
        <dbReference type="ARBA" id="ARBA00008455"/>
    </source>
</evidence>
<comment type="caution">
    <text evidence="10">The sequence shown here is derived from an EMBL/GenBank/DDBJ whole genome shotgun (WGS) entry which is preliminary data.</text>
</comment>
<reference evidence="10" key="1">
    <citation type="submission" date="2021-02" db="EMBL/GenBank/DDBJ databases">
        <authorList>
            <person name="Nowell W R."/>
        </authorList>
    </citation>
    <scope>NUCLEOTIDE SEQUENCE</scope>
</reference>
<evidence type="ECO:0000256" key="7">
    <source>
        <dbReference type="SAM" id="MobiDB-lite"/>
    </source>
</evidence>
<dbReference type="Pfam" id="PF00112">
    <property type="entry name" value="Peptidase_C1"/>
    <property type="match status" value="2"/>
</dbReference>
<dbReference type="InterPro" id="IPR039417">
    <property type="entry name" value="Peptidase_C1A_papain-like"/>
</dbReference>